<evidence type="ECO:0008006" key="3">
    <source>
        <dbReference type="Google" id="ProtNLM"/>
    </source>
</evidence>
<gene>
    <name evidence="1" type="ORF">GCM10009760_63090</name>
</gene>
<protein>
    <recommendedName>
        <fullName evidence="3">CopG family transcriptional regulator</fullName>
    </recommendedName>
</protein>
<evidence type="ECO:0000313" key="2">
    <source>
        <dbReference type="Proteomes" id="UP001422759"/>
    </source>
</evidence>
<dbReference type="EMBL" id="BAAANT010000077">
    <property type="protein sequence ID" value="GAA1500867.1"/>
    <property type="molecule type" value="Genomic_DNA"/>
</dbReference>
<name>A0ABP4KGL7_9ACTN</name>
<accession>A0ABP4KGL7</accession>
<reference evidence="2" key="1">
    <citation type="journal article" date="2019" name="Int. J. Syst. Evol. Microbiol.">
        <title>The Global Catalogue of Microorganisms (GCM) 10K type strain sequencing project: providing services to taxonomists for standard genome sequencing and annotation.</title>
        <authorList>
            <consortium name="The Broad Institute Genomics Platform"/>
            <consortium name="The Broad Institute Genome Sequencing Center for Infectious Disease"/>
            <person name="Wu L."/>
            <person name="Ma J."/>
        </authorList>
    </citation>
    <scope>NUCLEOTIDE SEQUENCE [LARGE SCALE GENOMIC DNA]</scope>
    <source>
        <strain evidence="2">JCM 14560</strain>
    </source>
</reference>
<organism evidence="1 2">
    <name type="scientific">Kitasatospora kazusensis</name>
    <dbReference type="NCBI Taxonomy" id="407974"/>
    <lineage>
        <taxon>Bacteria</taxon>
        <taxon>Bacillati</taxon>
        <taxon>Actinomycetota</taxon>
        <taxon>Actinomycetes</taxon>
        <taxon>Kitasatosporales</taxon>
        <taxon>Streptomycetaceae</taxon>
        <taxon>Kitasatospora</taxon>
    </lineage>
</organism>
<sequence>MTEQPAATDRQTLTPESAAALRRYAADERAKADRLTEALEDLAVNGLPRAEDCTPWETIRDRRLAQLAAQRSHAA</sequence>
<keyword evidence="2" id="KW-1185">Reference proteome</keyword>
<proteinExistence type="predicted"/>
<comment type="caution">
    <text evidence="1">The sequence shown here is derived from an EMBL/GenBank/DDBJ whole genome shotgun (WGS) entry which is preliminary data.</text>
</comment>
<dbReference type="Proteomes" id="UP001422759">
    <property type="component" value="Unassembled WGS sequence"/>
</dbReference>
<dbReference type="RefSeq" id="WP_344469693.1">
    <property type="nucleotide sequence ID" value="NZ_BAAANT010000077.1"/>
</dbReference>
<evidence type="ECO:0000313" key="1">
    <source>
        <dbReference type="EMBL" id="GAA1500867.1"/>
    </source>
</evidence>